<proteinExistence type="predicted"/>
<comment type="caution">
    <text evidence="8">The sequence shown here is derived from an EMBL/GenBank/DDBJ whole genome shotgun (WGS) entry which is preliminary data.</text>
</comment>
<keyword evidence="3" id="KW-0238">DNA-binding</keyword>
<evidence type="ECO:0000256" key="2">
    <source>
        <dbReference type="ARBA" id="ARBA00023015"/>
    </source>
</evidence>
<evidence type="ECO:0000259" key="7">
    <source>
        <dbReference type="PROSITE" id="PS51032"/>
    </source>
</evidence>
<reference evidence="8 9" key="1">
    <citation type="journal article" date="2018" name="Sci. Data">
        <title>The draft genome sequence of cork oak.</title>
        <authorList>
            <person name="Ramos A.M."/>
            <person name="Usie A."/>
            <person name="Barbosa P."/>
            <person name="Barros P.M."/>
            <person name="Capote T."/>
            <person name="Chaves I."/>
            <person name="Simoes F."/>
            <person name="Abreu I."/>
            <person name="Carrasquinho I."/>
            <person name="Faro C."/>
            <person name="Guimaraes J.B."/>
            <person name="Mendonca D."/>
            <person name="Nobrega F."/>
            <person name="Rodrigues L."/>
            <person name="Saibo N.J.M."/>
            <person name="Varela M.C."/>
            <person name="Egas C."/>
            <person name="Matos J."/>
            <person name="Miguel C.M."/>
            <person name="Oliveira M.M."/>
            <person name="Ricardo C.P."/>
            <person name="Goncalves S."/>
        </authorList>
    </citation>
    <scope>NUCLEOTIDE SEQUENCE [LARGE SCALE GENOMIC DNA]</scope>
    <source>
        <strain evidence="9">cv. HL8</strain>
    </source>
</reference>
<keyword evidence="4" id="KW-0804">Transcription</keyword>
<dbReference type="EMBL" id="PKMF04000079">
    <property type="protein sequence ID" value="KAK7852168.1"/>
    <property type="molecule type" value="Genomic_DNA"/>
</dbReference>
<name>A0AAW0LKH7_QUESU</name>
<keyword evidence="5" id="KW-0539">Nucleus</keyword>
<feature type="compositionally biased region" description="Low complexity" evidence="6">
    <location>
        <begin position="43"/>
        <end position="68"/>
    </location>
</feature>
<dbReference type="InterPro" id="IPR036955">
    <property type="entry name" value="AP2/ERF_dom_sf"/>
</dbReference>
<comment type="subcellular location">
    <subcellularLocation>
        <location evidence="1">Nucleus</location>
    </subcellularLocation>
</comment>
<dbReference type="AlphaFoldDB" id="A0AAW0LKH7"/>
<dbReference type="Proteomes" id="UP000237347">
    <property type="component" value="Unassembled WGS sequence"/>
</dbReference>
<dbReference type="InterPro" id="IPR001471">
    <property type="entry name" value="AP2/ERF_dom"/>
</dbReference>
<dbReference type="Gene3D" id="3.30.730.10">
    <property type="entry name" value="AP2/ERF domain"/>
    <property type="match status" value="1"/>
</dbReference>
<dbReference type="GO" id="GO:0005634">
    <property type="term" value="C:nucleus"/>
    <property type="evidence" value="ECO:0007669"/>
    <property type="project" value="UniProtKB-SubCell"/>
</dbReference>
<dbReference type="PANTHER" id="PTHR32467:SF81">
    <property type="entry name" value="OS06G0145700 PROTEIN"/>
    <property type="match status" value="1"/>
</dbReference>
<dbReference type="InterPro" id="IPR016177">
    <property type="entry name" value="DNA-bd_dom_sf"/>
</dbReference>
<evidence type="ECO:0000256" key="4">
    <source>
        <dbReference type="ARBA" id="ARBA00023163"/>
    </source>
</evidence>
<dbReference type="SUPFAM" id="SSF54171">
    <property type="entry name" value="DNA-binding domain"/>
    <property type="match status" value="1"/>
</dbReference>
<feature type="region of interest" description="Disordered" evidence="6">
    <location>
        <begin position="41"/>
        <end position="72"/>
    </location>
</feature>
<accession>A0AAW0LKH7</accession>
<sequence length="342" mass="38445">METMVLKNEENVGRQRMCVANGEAEGTRSVKRRRRDTTVAALSNGDDNNQSDQNQQQLPQQQVDQTSSNATTVKRSSRFRGVSRILMNLFNIFAPLFCFARKLIAGTEQYTLVRAYDEEESAASAYDLAAIKYWGTTTFTNFPVSDYEAEIEIMQSVTKEEYLATLRRKSSGFSRGVSKYRGVARHHNNGRWEARIGRPHTASPSNYNPKEESKSLFLLTNPLVTSYLKSPEKQDIFESKIPISSIRWLKPGPNASLATHELQAIPEPHTASPSNYNPKEESKSLFLLTNPLVTSYLKSPEKQDIFESKIPISSISKSSSPTTLGLLRSSVVHIFSFTSFQV</sequence>
<dbReference type="PANTHER" id="PTHR32467">
    <property type="entry name" value="AP2-LIKE ETHYLENE-RESPONSIVE TRANSCRIPTION FACTOR"/>
    <property type="match status" value="1"/>
</dbReference>
<feature type="domain" description="AP2/ERF" evidence="7">
    <location>
        <begin position="78"/>
        <end position="143"/>
    </location>
</feature>
<keyword evidence="2" id="KW-0805">Transcription regulation</keyword>
<evidence type="ECO:0000313" key="8">
    <source>
        <dbReference type="EMBL" id="KAK7852168.1"/>
    </source>
</evidence>
<dbReference type="GO" id="GO:0003677">
    <property type="term" value="F:DNA binding"/>
    <property type="evidence" value="ECO:0007669"/>
    <property type="project" value="UniProtKB-KW"/>
</dbReference>
<gene>
    <name evidence="8" type="primary">WRI1_2</name>
    <name evidence="8" type="ORF">CFP56_040106</name>
</gene>
<dbReference type="PROSITE" id="PS51032">
    <property type="entry name" value="AP2_ERF"/>
    <property type="match status" value="1"/>
</dbReference>
<evidence type="ECO:0000256" key="5">
    <source>
        <dbReference type="ARBA" id="ARBA00023242"/>
    </source>
</evidence>
<evidence type="ECO:0000256" key="3">
    <source>
        <dbReference type="ARBA" id="ARBA00023125"/>
    </source>
</evidence>
<evidence type="ECO:0000313" key="9">
    <source>
        <dbReference type="Proteomes" id="UP000237347"/>
    </source>
</evidence>
<dbReference type="GO" id="GO:0003700">
    <property type="term" value="F:DNA-binding transcription factor activity"/>
    <property type="evidence" value="ECO:0007669"/>
    <property type="project" value="InterPro"/>
</dbReference>
<evidence type="ECO:0000256" key="1">
    <source>
        <dbReference type="ARBA" id="ARBA00004123"/>
    </source>
</evidence>
<organism evidence="8 9">
    <name type="scientific">Quercus suber</name>
    <name type="common">Cork oak</name>
    <dbReference type="NCBI Taxonomy" id="58331"/>
    <lineage>
        <taxon>Eukaryota</taxon>
        <taxon>Viridiplantae</taxon>
        <taxon>Streptophyta</taxon>
        <taxon>Embryophyta</taxon>
        <taxon>Tracheophyta</taxon>
        <taxon>Spermatophyta</taxon>
        <taxon>Magnoliopsida</taxon>
        <taxon>eudicotyledons</taxon>
        <taxon>Gunneridae</taxon>
        <taxon>Pentapetalae</taxon>
        <taxon>rosids</taxon>
        <taxon>fabids</taxon>
        <taxon>Fagales</taxon>
        <taxon>Fagaceae</taxon>
        <taxon>Quercus</taxon>
    </lineage>
</organism>
<protein>
    <submittedName>
        <fullName evidence="8">Ethylene-responsive transcription factor wri1</fullName>
    </submittedName>
</protein>
<evidence type="ECO:0000256" key="6">
    <source>
        <dbReference type="SAM" id="MobiDB-lite"/>
    </source>
</evidence>
<keyword evidence="9" id="KW-1185">Reference proteome</keyword>